<feature type="domain" description="TonB C-terminal" evidence="2">
    <location>
        <begin position="80"/>
        <end position="157"/>
    </location>
</feature>
<dbReference type="Pfam" id="PF03544">
    <property type="entry name" value="TonB_C"/>
    <property type="match status" value="1"/>
</dbReference>
<feature type="region of interest" description="Disordered" evidence="1">
    <location>
        <begin position="167"/>
        <end position="191"/>
    </location>
</feature>
<dbReference type="RefSeq" id="WP_191004970.1">
    <property type="nucleotide sequence ID" value="NZ_JACXAD010000009.1"/>
</dbReference>
<dbReference type="AlphaFoldDB" id="A0A927BCW2"/>
<dbReference type="Gene3D" id="3.30.1150.10">
    <property type="match status" value="1"/>
</dbReference>
<evidence type="ECO:0000259" key="2">
    <source>
        <dbReference type="Pfam" id="PF03544"/>
    </source>
</evidence>
<organism evidence="3 4">
    <name type="scientific">Hymenobacter montanus</name>
    <dbReference type="NCBI Taxonomy" id="2771359"/>
    <lineage>
        <taxon>Bacteria</taxon>
        <taxon>Pseudomonadati</taxon>
        <taxon>Bacteroidota</taxon>
        <taxon>Cytophagia</taxon>
        <taxon>Cytophagales</taxon>
        <taxon>Hymenobacteraceae</taxon>
        <taxon>Hymenobacter</taxon>
    </lineage>
</organism>
<dbReference type="Proteomes" id="UP000612233">
    <property type="component" value="Unassembled WGS sequence"/>
</dbReference>
<name>A0A927BCW2_9BACT</name>
<evidence type="ECO:0000313" key="3">
    <source>
        <dbReference type="EMBL" id="MBD2768151.1"/>
    </source>
</evidence>
<sequence>MLEQGSTTADGRRIGKWNFYTSKQELELTYDYDSSRITFRSPDTTRYLVRTGDSWVPQRLDRAPHVLGSSDQRLQDLQRNLRYPGSALREQLQGTVVIGYTVDVTGHTKDFTVESSMSPDCDQEVWRVLTLLPDNWICAIQNGRPTPSRFYLAVRFEMMDEASFDRVQRESKRLVQSPGSTAPPPPPARPHYAHEVVVTALAIERGTRREYLSR</sequence>
<dbReference type="GO" id="GO:0055085">
    <property type="term" value="P:transmembrane transport"/>
    <property type="evidence" value="ECO:0007669"/>
    <property type="project" value="InterPro"/>
</dbReference>
<evidence type="ECO:0000256" key="1">
    <source>
        <dbReference type="SAM" id="MobiDB-lite"/>
    </source>
</evidence>
<keyword evidence="4" id="KW-1185">Reference proteome</keyword>
<protein>
    <submittedName>
        <fullName evidence="3">Energy transducer TonB</fullName>
    </submittedName>
</protein>
<dbReference type="SUPFAM" id="SSF74653">
    <property type="entry name" value="TolA/TonB C-terminal domain"/>
    <property type="match status" value="1"/>
</dbReference>
<evidence type="ECO:0000313" key="4">
    <source>
        <dbReference type="Proteomes" id="UP000612233"/>
    </source>
</evidence>
<dbReference type="EMBL" id="JACXAD010000009">
    <property type="protein sequence ID" value="MBD2768151.1"/>
    <property type="molecule type" value="Genomic_DNA"/>
</dbReference>
<accession>A0A927BCW2</accession>
<dbReference type="InterPro" id="IPR037682">
    <property type="entry name" value="TonB_C"/>
</dbReference>
<reference evidence="3" key="1">
    <citation type="submission" date="2020-09" db="EMBL/GenBank/DDBJ databases">
        <authorList>
            <person name="Kim M.K."/>
        </authorList>
    </citation>
    <scope>NUCLEOTIDE SEQUENCE</scope>
    <source>
        <strain evidence="3">BT664</strain>
    </source>
</reference>
<gene>
    <name evidence="3" type="ORF">IC235_09635</name>
</gene>
<proteinExistence type="predicted"/>
<comment type="caution">
    <text evidence="3">The sequence shown here is derived from an EMBL/GenBank/DDBJ whole genome shotgun (WGS) entry which is preliminary data.</text>
</comment>